<feature type="transmembrane region" description="Helical" evidence="2">
    <location>
        <begin position="159"/>
        <end position="177"/>
    </location>
</feature>
<feature type="transmembrane region" description="Helical" evidence="2">
    <location>
        <begin position="91"/>
        <end position="113"/>
    </location>
</feature>
<sequence length="678" mass="73219">MTTPPGGYNSAAQRSPRTSSEEMDFREKSDDRFYEQPLTPAPVGADVPSKRKLVWTFEFLSLLCGVGAMIVIAVVLSQADGRPPPNWPLGITLNTLLAFLTSFAKFAFTLPIVEGLAQLKWIWFTSPEARPLADFALFENASRGPWGCIKLLLRFRGTLACFGALIAISGVITSTLTQQAVDYHQLLANSTDGTATAPRATIFSLFNGSNLALGPQEMVRGKQAMFNGVLSNSTSSLPPNMAECSSGTCDWEPYGSLSVCSEVVNLTEAASPQLLSVLTTMADRRLGALLNSTSLFMSEGLFFNVFPMASLPPAFPILVGVMPTPSGMFNDSVNQLMVGNYFVAYSNDQLTGPDIATSPLLFLEVAMYWCTKTFVTRVRDGLSDTTELGTAAIALTPNPHTLNFAWSPDFAKCYIGQNCQDTLGPMEVELQAPPAATVHQSRERYTVNVWTSLLSSILLGSTMYDSLLMDQTRGIIVSTGGGVAQAFATAMFGDFLATKSPDAEAQWENAKGIAANLARSITNHIRDGDTRFVGNGSSTATVYGTVYSPQTLVRIRWEYIGLLAAQIAFTSCFLAAVVIVTASSGTQALKGSSLVTMTALSDDTRRHLVEKGDPDKPLVERAGQIKVRLERGESEGLQLSMMQRFSRHSFPGFLSLDTRQAGAPGRRDARHADVGAWI</sequence>
<evidence type="ECO:0000313" key="3">
    <source>
        <dbReference type="EMBL" id="KAK1759128.1"/>
    </source>
</evidence>
<evidence type="ECO:0000256" key="1">
    <source>
        <dbReference type="SAM" id="MobiDB-lite"/>
    </source>
</evidence>
<protein>
    <submittedName>
        <fullName evidence="3">Uncharacterized protein</fullName>
    </submittedName>
</protein>
<evidence type="ECO:0000256" key="2">
    <source>
        <dbReference type="SAM" id="Phobius"/>
    </source>
</evidence>
<reference evidence="3" key="1">
    <citation type="submission" date="2023-06" db="EMBL/GenBank/DDBJ databases">
        <title>Genome-scale phylogeny and comparative genomics of the fungal order Sordariales.</title>
        <authorList>
            <consortium name="Lawrence Berkeley National Laboratory"/>
            <person name="Hensen N."/>
            <person name="Bonometti L."/>
            <person name="Westerberg I."/>
            <person name="Brannstrom I.O."/>
            <person name="Guillou S."/>
            <person name="Cros-Aarteil S."/>
            <person name="Calhoun S."/>
            <person name="Haridas S."/>
            <person name="Kuo A."/>
            <person name="Mondo S."/>
            <person name="Pangilinan J."/>
            <person name="Riley R."/>
            <person name="Labutti K."/>
            <person name="Andreopoulos B."/>
            <person name="Lipzen A."/>
            <person name="Chen C."/>
            <person name="Yanf M."/>
            <person name="Daum C."/>
            <person name="Ng V."/>
            <person name="Clum A."/>
            <person name="Steindorff A."/>
            <person name="Ohm R."/>
            <person name="Martin F."/>
            <person name="Silar P."/>
            <person name="Natvig D."/>
            <person name="Lalanne C."/>
            <person name="Gautier V."/>
            <person name="Ament-Velasquez S.L."/>
            <person name="Kruys A."/>
            <person name="Hutchinson M.I."/>
            <person name="Powell A.J."/>
            <person name="Barry K."/>
            <person name="Miller A.N."/>
            <person name="Grigoriev I.V."/>
            <person name="Debuchy R."/>
            <person name="Gladieux P."/>
            <person name="Thoren M.H."/>
            <person name="Johannesson H."/>
        </authorList>
    </citation>
    <scope>NUCLEOTIDE SEQUENCE</scope>
    <source>
        <strain evidence="3">PSN4</strain>
    </source>
</reference>
<dbReference type="EMBL" id="MU839828">
    <property type="protein sequence ID" value="KAK1759128.1"/>
    <property type="molecule type" value="Genomic_DNA"/>
</dbReference>
<accession>A0AAJ0BIX3</accession>
<name>A0AAJ0BIX3_9PEZI</name>
<proteinExistence type="predicted"/>
<keyword evidence="2" id="KW-0812">Transmembrane</keyword>
<feature type="compositionally biased region" description="Basic and acidic residues" evidence="1">
    <location>
        <begin position="19"/>
        <end position="30"/>
    </location>
</feature>
<dbReference type="Proteomes" id="UP001239445">
    <property type="component" value="Unassembled WGS sequence"/>
</dbReference>
<dbReference type="Pfam" id="PF11374">
    <property type="entry name" value="DUF3176"/>
    <property type="match status" value="1"/>
</dbReference>
<dbReference type="InterPro" id="IPR021514">
    <property type="entry name" value="DUF3176"/>
</dbReference>
<keyword evidence="2" id="KW-1133">Transmembrane helix</keyword>
<organism evidence="3 4">
    <name type="scientific">Echria macrotheca</name>
    <dbReference type="NCBI Taxonomy" id="438768"/>
    <lineage>
        <taxon>Eukaryota</taxon>
        <taxon>Fungi</taxon>
        <taxon>Dikarya</taxon>
        <taxon>Ascomycota</taxon>
        <taxon>Pezizomycotina</taxon>
        <taxon>Sordariomycetes</taxon>
        <taxon>Sordariomycetidae</taxon>
        <taxon>Sordariales</taxon>
        <taxon>Schizotheciaceae</taxon>
        <taxon>Echria</taxon>
    </lineage>
</organism>
<dbReference type="PANTHER" id="PTHR35394">
    <property type="entry name" value="DUF3176 DOMAIN-CONTAINING PROTEIN"/>
    <property type="match status" value="1"/>
</dbReference>
<keyword evidence="4" id="KW-1185">Reference proteome</keyword>
<evidence type="ECO:0000313" key="4">
    <source>
        <dbReference type="Proteomes" id="UP001239445"/>
    </source>
</evidence>
<dbReference type="PANTHER" id="PTHR35394:SF5">
    <property type="entry name" value="DUF3176 DOMAIN-CONTAINING PROTEIN"/>
    <property type="match status" value="1"/>
</dbReference>
<feature type="region of interest" description="Disordered" evidence="1">
    <location>
        <begin position="1"/>
        <end position="30"/>
    </location>
</feature>
<gene>
    <name evidence="3" type="ORF">QBC47DRAFT_436685</name>
</gene>
<keyword evidence="2" id="KW-0472">Membrane</keyword>
<feature type="transmembrane region" description="Helical" evidence="2">
    <location>
        <begin position="59"/>
        <end position="79"/>
    </location>
</feature>
<comment type="caution">
    <text evidence="3">The sequence shown here is derived from an EMBL/GenBank/DDBJ whole genome shotgun (WGS) entry which is preliminary data.</text>
</comment>
<dbReference type="AlphaFoldDB" id="A0AAJ0BIX3"/>